<dbReference type="RefSeq" id="WP_150405165.1">
    <property type="nucleotide sequence ID" value="NZ_VXLC01000015.1"/>
</dbReference>
<comment type="caution">
    <text evidence="2">The sequence shown here is derived from an EMBL/GenBank/DDBJ whole genome shotgun (WGS) entry which is preliminary data.</text>
</comment>
<dbReference type="AlphaFoldDB" id="A0A5N0E863"/>
<dbReference type="GO" id="GO:0019239">
    <property type="term" value="F:deaminase activity"/>
    <property type="evidence" value="ECO:0007669"/>
    <property type="project" value="TreeGrafter"/>
</dbReference>
<evidence type="ECO:0000256" key="1">
    <source>
        <dbReference type="ARBA" id="ARBA00010552"/>
    </source>
</evidence>
<evidence type="ECO:0000313" key="2">
    <source>
        <dbReference type="EMBL" id="KAA8885607.1"/>
    </source>
</evidence>
<dbReference type="Gene3D" id="3.30.1330.40">
    <property type="entry name" value="RutC-like"/>
    <property type="match status" value="1"/>
</dbReference>
<reference evidence="2 3" key="1">
    <citation type="submission" date="2019-09" db="EMBL/GenBank/DDBJ databases">
        <authorList>
            <person name="Wang X."/>
        </authorList>
    </citation>
    <scope>NUCLEOTIDE SEQUENCE [LARGE SCALE GENOMIC DNA]</scope>
    <source>
        <strain evidence="2 3">CICC 11023</strain>
    </source>
</reference>
<gene>
    <name evidence="2" type="ORF">F3087_28670</name>
</gene>
<dbReference type="PANTHER" id="PTHR11803">
    <property type="entry name" value="2-IMINOBUTANOATE/2-IMINOPROPANOATE DEAMINASE RIDA"/>
    <property type="match status" value="1"/>
</dbReference>
<evidence type="ECO:0000313" key="3">
    <source>
        <dbReference type="Proteomes" id="UP000323876"/>
    </source>
</evidence>
<keyword evidence="3" id="KW-1185">Reference proteome</keyword>
<organism evidence="2 3">
    <name type="scientific">Nocardia colli</name>
    <dbReference type="NCBI Taxonomy" id="2545717"/>
    <lineage>
        <taxon>Bacteria</taxon>
        <taxon>Bacillati</taxon>
        <taxon>Actinomycetota</taxon>
        <taxon>Actinomycetes</taxon>
        <taxon>Mycobacteriales</taxon>
        <taxon>Nocardiaceae</taxon>
        <taxon>Nocardia</taxon>
    </lineage>
</organism>
<dbReference type="Pfam" id="PF01042">
    <property type="entry name" value="Ribonuc_L-PSP"/>
    <property type="match status" value="1"/>
</dbReference>
<dbReference type="SUPFAM" id="SSF55298">
    <property type="entry name" value="YjgF-like"/>
    <property type="match status" value="1"/>
</dbReference>
<dbReference type="Proteomes" id="UP000323876">
    <property type="component" value="Unassembled WGS sequence"/>
</dbReference>
<comment type="similarity">
    <text evidence="1">Belongs to the RutC family.</text>
</comment>
<proteinExistence type="inferred from homology"/>
<dbReference type="EMBL" id="VXLC01000015">
    <property type="protein sequence ID" value="KAA8885607.1"/>
    <property type="molecule type" value="Genomic_DNA"/>
</dbReference>
<dbReference type="OrthoDB" id="3212792at2"/>
<dbReference type="CDD" id="cd00448">
    <property type="entry name" value="YjgF_YER057c_UK114_family"/>
    <property type="match status" value="1"/>
</dbReference>
<dbReference type="InterPro" id="IPR035959">
    <property type="entry name" value="RutC-like_sf"/>
</dbReference>
<dbReference type="GO" id="GO:0005829">
    <property type="term" value="C:cytosol"/>
    <property type="evidence" value="ECO:0007669"/>
    <property type="project" value="TreeGrafter"/>
</dbReference>
<dbReference type="InterPro" id="IPR006175">
    <property type="entry name" value="YjgF/YER057c/UK114"/>
</dbReference>
<sequence length="130" mass="13673">MTLKTTHLDPEELPYSPAFTQGVVAPAGQTLYVGGQLGTDSSGKLLDGIEAQTEQAMRNVLSVLTAAGTGPEHVVKLNIYLVNGHDARAGYEASQSIWGNHRTAITVISTAEHGRPGALIEIDAIALIPE</sequence>
<name>A0A5N0E863_9NOCA</name>
<accession>A0A5N0E863</accession>
<protein>
    <submittedName>
        <fullName evidence="2">RidA family protein</fullName>
    </submittedName>
</protein>
<dbReference type="PANTHER" id="PTHR11803:SF58">
    <property type="entry name" value="PROTEIN HMF1-RELATED"/>
    <property type="match status" value="1"/>
</dbReference>